<comment type="caution">
    <text evidence="2">The sequence shown here is derived from an EMBL/GenBank/DDBJ whole genome shotgun (WGS) entry which is preliminary data.</text>
</comment>
<evidence type="ECO:0000259" key="1">
    <source>
        <dbReference type="Pfam" id="PF00005"/>
    </source>
</evidence>
<keyword evidence="3" id="KW-1185">Reference proteome</keyword>
<dbReference type="InterPro" id="IPR027417">
    <property type="entry name" value="P-loop_NTPase"/>
</dbReference>
<gene>
    <name evidence="2" type="ORF">MHBO_001373</name>
</gene>
<accession>A0ABV2AIS7</accession>
<sequence length="153" mass="17215">MAMSATRFVVSVPRKLFGHARAKCLLRFFRPVATLAPEGMAKRSAMQFKESDFVLKAESISKKFEDEETFYILKDVSFRCVRGSKVAITGVNGSGKSTLMRILAKKDKNFEGTLKFGDPSTTVAHHSQEIVFDEKETILDYLKTTSDICFSDR</sequence>
<protein>
    <recommendedName>
        <fullName evidence="1">ABC transporter domain-containing protein</fullName>
    </recommendedName>
</protein>
<dbReference type="Pfam" id="PF00005">
    <property type="entry name" value="ABC_tran"/>
    <property type="match status" value="1"/>
</dbReference>
<reference evidence="2 3" key="1">
    <citation type="journal article" date="2024" name="BMC Biol.">
        <title>Comparative genomics of Ascetosporea gives new insight into the evolutionary basis for animal parasitism in Rhizaria.</title>
        <authorList>
            <person name="Hiltunen Thoren M."/>
            <person name="Onut-Brannstrom I."/>
            <person name="Alfjorden A."/>
            <person name="Peckova H."/>
            <person name="Swords F."/>
            <person name="Hooper C."/>
            <person name="Holzer A.S."/>
            <person name="Bass D."/>
            <person name="Burki F."/>
        </authorList>
    </citation>
    <scope>NUCLEOTIDE SEQUENCE [LARGE SCALE GENOMIC DNA]</scope>
    <source>
        <strain evidence="2">20-A016</strain>
    </source>
</reference>
<evidence type="ECO:0000313" key="3">
    <source>
        <dbReference type="Proteomes" id="UP001439008"/>
    </source>
</evidence>
<organism evidence="2 3">
    <name type="scientific">Bonamia ostreae</name>
    <dbReference type="NCBI Taxonomy" id="126728"/>
    <lineage>
        <taxon>Eukaryota</taxon>
        <taxon>Sar</taxon>
        <taxon>Rhizaria</taxon>
        <taxon>Endomyxa</taxon>
        <taxon>Ascetosporea</taxon>
        <taxon>Haplosporida</taxon>
        <taxon>Bonamia</taxon>
    </lineage>
</organism>
<dbReference type="InterPro" id="IPR051309">
    <property type="entry name" value="ABCF_ATPase"/>
</dbReference>
<dbReference type="Gene3D" id="3.40.50.300">
    <property type="entry name" value="P-loop containing nucleotide triphosphate hydrolases"/>
    <property type="match status" value="1"/>
</dbReference>
<dbReference type="InterPro" id="IPR003439">
    <property type="entry name" value="ABC_transporter-like_ATP-bd"/>
</dbReference>
<dbReference type="Proteomes" id="UP001439008">
    <property type="component" value="Unassembled WGS sequence"/>
</dbReference>
<dbReference type="PANTHER" id="PTHR42855:SF1">
    <property type="entry name" value="ABC TRANSPORTER DOMAIN-CONTAINING PROTEIN"/>
    <property type="match status" value="1"/>
</dbReference>
<proteinExistence type="predicted"/>
<evidence type="ECO:0000313" key="2">
    <source>
        <dbReference type="EMBL" id="MES1919564.1"/>
    </source>
</evidence>
<dbReference type="PANTHER" id="PTHR42855">
    <property type="entry name" value="ABC TRANSPORTER ATP-BINDING SUBUNIT"/>
    <property type="match status" value="1"/>
</dbReference>
<dbReference type="EMBL" id="JBDODL010000327">
    <property type="protein sequence ID" value="MES1919564.1"/>
    <property type="molecule type" value="Genomic_DNA"/>
</dbReference>
<dbReference type="SUPFAM" id="SSF52540">
    <property type="entry name" value="P-loop containing nucleoside triphosphate hydrolases"/>
    <property type="match status" value="1"/>
</dbReference>
<name>A0ABV2AIS7_9EUKA</name>
<feature type="domain" description="ABC transporter" evidence="1">
    <location>
        <begin position="73"/>
        <end position="130"/>
    </location>
</feature>